<reference evidence="3" key="2">
    <citation type="journal article" date="2013" name="PLoS Genet.">
        <title>Comparative genome structure, secondary metabolite, and effector coding capacity across Cochliobolus pathogens.</title>
        <authorList>
            <person name="Condon B.J."/>
            <person name="Leng Y."/>
            <person name="Wu D."/>
            <person name="Bushley K.E."/>
            <person name="Ohm R.A."/>
            <person name="Otillar R."/>
            <person name="Martin J."/>
            <person name="Schackwitz W."/>
            <person name="Grimwood J."/>
            <person name="MohdZainudin N."/>
            <person name="Xue C."/>
            <person name="Wang R."/>
            <person name="Manning V.A."/>
            <person name="Dhillon B."/>
            <person name="Tu Z.J."/>
            <person name="Steffenson B.J."/>
            <person name="Salamov A."/>
            <person name="Sun H."/>
            <person name="Lowry S."/>
            <person name="LaButti K."/>
            <person name="Han J."/>
            <person name="Copeland A."/>
            <person name="Lindquist E."/>
            <person name="Barry K."/>
            <person name="Schmutz J."/>
            <person name="Baker S.E."/>
            <person name="Ciuffetti L.M."/>
            <person name="Grigoriev I.V."/>
            <person name="Zhong S."/>
            <person name="Turgeon B.G."/>
        </authorList>
    </citation>
    <scope>NUCLEOTIDE SEQUENCE [LARGE SCALE GENOMIC DNA]</scope>
    <source>
        <strain evidence="3">ND90Pr / ATCC 201652</strain>
    </source>
</reference>
<dbReference type="Proteomes" id="UP000016934">
    <property type="component" value="Unassembled WGS sequence"/>
</dbReference>
<protein>
    <submittedName>
        <fullName evidence="2">Uncharacterized protein</fullName>
    </submittedName>
</protein>
<gene>
    <name evidence="2" type="ORF">COCSADRAFT_37689</name>
</gene>
<dbReference type="OrthoDB" id="3205825at2759"/>
<evidence type="ECO:0000256" key="1">
    <source>
        <dbReference type="SAM" id="MobiDB-lite"/>
    </source>
</evidence>
<dbReference type="HOGENOM" id="CLU_1749493_0_0_1"/>
<dbReference type="KEGG" id="bsc:COCSADRAFT_37689"/>
<dbReference type="PANTHER" id="PTHR35179">
    <property type="entry name" value="PROTEIN CBG02620"/>
    <property type="match status" value="1"/>
</dbReference>
<name>M2T169_COCSN</name>
<feature type="region of interest" description="Disordered" evidence="1">
    <location>
        <begin position="48"/>
        <end position="96"/>
    </location>
</feature>
<proteinExistence type="predicted"/>
<accession>M2T169</accession>
<dbReference type="AlphaFoldDB" id="M2T169"/>
<keyword evidence="3" id="KW-1185">Reference proteome</keyword>
<reference evidence="2 3" key="1">
    <citation type="journal article" date="2012" name="PLoS Pathog.">
        <title>Diverse lifestyles and strategies of plant pathogenesis encoded in the genomes of eighteen Dothideomycetes fungi.</title>
        <authorList>
            <person name="Ohm R.A."/>
            <person name="Feau N."/>
            <person name="Henrissat B."/>
            <person name="Schoch C.L."/>
            <person name="Horwitz B.A."/>
            <person name="Barry K.W."/>
            <person name="Condon B.J."/>
            <person name="Copeland A.C."/>
            <person name="Dhillon B."/>
            <person name="Glaser F."/>
            <person name="Hesse C.N."/>
            <person name="Kosti I."/>
            <person name="LaButti K."/>
            <person name="Lindquist E.A."/>
            <person name="Lucas S."/>
            <person name="Salamov A.A."/>
            <person name="Bradshaw R.E."/>
            <person name="Ciuffetti L."/>
            <person name="Hamelin R.C."/>
            <person name="Kema G.H.J."/>
            <person name="Lawrence C."/>
            <person name="Scott J.A."/>
            <person name="Spatafora J.W."/>
            <person name="Turgeon B.G."/>
            <person name="de Wit P.J.G.M."/>
            <person name="Zhong S."/>
            <person name="Goodwin S.B."/>
            <person name="Grigoriev I.V."/>
        </authorList>
    </citation>
    <scope>NUCLEOTIDE SEQUENCE [LARGE SCALE GENOMIC DNA]</scope>
    <source>
        <strain evidence="3">ND90Pr / ATCC 201652</strain>
    </source>
</reference>
<organism evidence="2 3">
    <name type="scientific">Cochliobolus sativus (strain ND90Pr / ATCC 201652)</name>
    <name type="common">Common root rot and spot blotch fungus</name>
    <name type="synonym">Bipolaris sorokiniana</name>
    <dbReference type="NCBI Taxonomy" id="665912"/>
    <lineage>
        <taxon>Eukaryota</taxon>
        <taxon>Fungi</taxon>
        <taxon>Dikarya</taxon>
        <taxon>Ascomycota</taxon>
        <taxon>Pezizomycotina</taxon>
        <taxon>Dothideomycetes</taxon>
        <taxon>Pleosporomycetidae</taxon>
        <taxon>Pleosporales</taxon>
        <taxon>Pleosporineae</taxon>
        <taxon>Pleosporaceae</taxon>
        <taxon>Bipolaris</taxon>
    </lineage>
</organism>
<dbReference type="GeneID" id="19139053"/>
<sequence length="149" mass="16574">MDVLLLGLLSLPDGYSYVQFAPVAYIVKLNIELSIAVLISKVMRSSSDKRDGRYAEGNHTLNSTHITNRSTSSTKVNAHGETASTNWPTSHHKQDQHQGIVTMVTTSEVPEDNCIDDNSEEGILRTVTMAVRSDYREDIEGREDYSCKV</sequence>
<dbReference type="RefSeq" id="XP_007700959.1">
    <property type="nucleotide sequence ID" value="XM_007702769.1"/>
</dbReference>
<evidence type="ECO:0000313" key="2">
    <source>
        <dbReference type="EMBL" id="EMD62762.1"/>
    </source>
</evidence>
<feature type="compositionally biased region" description="Polar residues" evidence="1">
    <location>
        <begin position="59"/>
        <end position="89"/>
    </location>
</feature>
<dbReference type="PANTHER" id="PTHR35179:SF1">
    <property type="entry name" value="INTEGRAL MEMBRANE PROTEIN"/>
    <property type="match status" value="1"/>
</dbReference>
<dbReference type="EMBL" id="KB445645">
    <property type="protein sequence ID" value="EMD62762.1"/>
    <property type="molecule type" value="Genomic_DNA"/>
</dbReference>
<evidence type="ECO:0000313" key="3">
    <source>
        <dbReference type="Proteomes" id="UP000016934"/>
    </source>
</evidence>